<evidence type="ECO:0000256" key="8">
    <source>
        <dbReference type="ARBA" id="ARBA00023136"/>
    </source>
</evidence>
<evidence type="ECO:0000259" key="10">
    <source>
        <dbReference type="Pfam" id="PF01545"/>
    </source>
</evidence>
<dbReference type="InterPro" id="IPR002524">
    <property type="entry name" value="Cation_efflux"/>
</dbReference>
<keyword evidence="5" id="KW-0862">Zinc</keyword>
<dbReference type="PANTHER" id="PTHR11562">
    <property type="entry name" value="CATION EFFLUX PROTEIN/ ZINC TRANSPORTER"/>
    <property type="match status" value="1"/>
</dbReference>
<keyword evidence="3" id="KW-0813">Transport</keyword>
<feature type="transmembrane region" description="Helical" evidence="9">
    <location>
        <begin position="56"/>
        <end position="76"/>
    </location>
</feature>
<accession>A0A098FZY1</accession>
<dbReference type="NCBIfam" id="TIGR01297">
    <property type="entry name" value="CDF"/>
    <property type="match status" value="1"/>
</dbReference>
<evidence type="ECO:0000256" key="4">
    <source>
        <dbReference type="ARBA" id="ARBA00022692"/>
    </source>
</evidence>
<evidence type="ECO:0000256" key="9">
    <source>
        <dbReference type="SAM" id="Phobius"/>
    </source>
</evidence>
<comment type="subcellular location">
    <subcellularLocation>
        <location evidence="1">Membrane</location>
        <topology evidence="1">Multi-pass membrane protein</topology>
    </subcellularLocation>
</comment>
<evidence type="ECO:0008006" key="14">
    <source>
        <dbReference type="Google" id="ProtNLM"/>
    </source>
</evidence>
<dbReference type="SUPFAM" id="SSF161111">
    <property type="entry name" value="Cation efflux protein transmembrane domain-like"/>
    <property type="match status" value="1"/>
</dbReference>
<dbReference type="GO" id="GO:0005385">
    <property type="term" value="F:zinc ion transmembrane transporter activity"/>
    <property type="evidence" value="ECO:0007669"/>
    <property type="project" value="TreeGrafter"/>
</dbReference>
<dbReference type="InterPro" id="IPR027470">
    <property type="entry name" value="Cation_efflux_CTD"/>
</dbReference>
<name>A0A098FZY1_9GAMM</name>
<keyword evidence="5" id="KW-0864">Zinc transport</keyword>
<feature type="transmembrane region" description="Helical" evidence="9">
    <location>
        <begin position="128"/>
        <end position="152"/>
    </location>
</feature>
<dbReference type="HOGENOM" id="CLU_013430_0_0_6"/>
<dbReference type="STRING" id="1212491.LFA_0320"/>
<evidence type="ECO:0000256" key="6">
    <source>
        <dbReference type="ARBA" id="ARBA00022989"/>
    </source>
</evidence>
<dbReference type="Gene3D" id="1.20.1510.10">
    <property type="entry name" value="Cation efflux protein transmembrane domain"/>
    <property type="match status" value="1"/>
</dbReference>
<evidence type="ECO:0000256" key="3">
    <source>
        <dbReference type="ARBA" id="ARBA00022448"/>
    </source>
</evidence>
<dbReference type="InterPro" id="IPR036837">
    <property type="entry name" value="Cation_efflux_CTD_sf"/>
</dbReference>
<evidence type="ECO:0000313" key="12">
    <source>
        <dbReference type="EMBL" id="CEG55792.1"/>
    </source>
</evidence>
<protein>
    <recommendedName>
        <fullName evidence="14">Cation efflux system protein</fullName>
    </recommendedName>
</protein>
<proteinExistence type="inferred from homology"/>
<evidence type="ECO:0000256" key="1">
    <source>
        <dbReference type="ARBA" id="ARBA00004141"/>
    </source>
</evidence>
<feature type="transmembrane region" description="Helical" evidence="9">
    <location>
        <begin position="191"/>
        <end position="209"/>
    </location>
</feature>
<dbReference type="InterPro" id="IPR050681">
    <property type="entry name" value="CDF/SLC30A"/>
</dbReference>
<dbReference type="InterPro" id="IPR027469">
    <property type="entry name" value="Cation_efflux_TMD_sf"/>
</dbReference>
<dbReference type="PANTHER" id="PTHR11562:SF17">
    <property type="entry name" value="RE54080P-RELATED"/>
    <property type="match status" value="1"/>
</dbReference>
<keyword evidence="4 9" id="KW-0812">Transmembrane</keyword>
<dbReference type="RefSeq" id="WP_045094605.1">
    <property type="nucleotide sequence ID" value="NZ_LN614827.1"/>
</dbReference>
<feature type="transmembrane region" description="Helical" evidence="9">
    <location>
        <begin position="29"/>
        <end position="50"/>
    </location>
</feature>
<dbReference type="OrthoDB" id="9809646at2"/>
<dbReference type="Pfam" id="PF16916">
    <property type="entry name" value="ZT_dimer"/>
    <property type="match status" value="1"/>
</dbReference>
<keyword evidence="6 9" id="KW-1133">Transmembrane helix</keyword>
<dbReference type="SUPFAM" id="SSF160240">
    <property type="entry name" value="Cation efflux protein cytoplasmic domain-like"/>
    <property type="match status" value="1"/>
</dbReference>
<keyword evidence="8 9" id="KW-0472">Membrane</keyword>
<comment type="similarity">
    <text evidence="2">Belongs to the cation diffusion facilitator (CDF) transporter (TC 2.A.4) family. SLC30A subfamily.</text>
</comment>
<feature type="transmembrane region" description="Helical" evidence="9">
    <location>
        <begin position="97"/>
        <end position="116"/>
    </location>
</feature>
<evidence type="ECO:0000256" key="2">
    <source>
        <dbReference type="ARBA" id="ARBA00008873"/>
    </source>
</evidence>
<evidence type="ECO:0000256" key="5">
    <source>
        <dbReference type="ARBA" id="ARBA00022906"/>
    </source>
</evidence>
<feature type="domain" description="Cation efflux protein cytoplasmic" evidence="11">
    <location>
        <begin position="227"/>
        <end position="298"/>
    </location>
</feature>
<feature type="domain" description="Cation efflux protein transmembrane" evidence="10">
    <location>
        <begin position="31"/>
        <end position="219"/>
    </location>
</feature>
<dbReference type="InterPro" id="IPR058533">
    <property type="entry name" value="Cation_efflux_TM"/>
</dbReference>
<feature type="transmembrane region" description="Helical" evidence="9">
    <location>
        <begin position="164"/>
        <end position="185"/>
    </location>
</feature>
<organism evidence="12 13">
    <name type="scientific">Legionella fallonii LLAP-10</name>
    <dbReference type="NCBI Taxonomy" id="1212491"/>
    <lineage>
        <taxon>Bacteria</taxon>
        <taxon>Pseudomonadati</taxon>
        <taxon>Pseudomonadota</taxon>
        <taxon>Gammaproteobacteria</taxon>
        <taxon>Legionellales</taxon>
        <taxon>Legionellaceae</taxon>
        <taxon>Legionella</taxon>
    </lineage>
</organism>
<keyword evidence="13" id="KW-1185">Reference proteome</keyword>
<reference evidence="13" key="1">
    <citation type="submission" date="2014-09" db="EMBL/GenBank/DDBJ databases">
        <authorList>
            <person name="Gomez-Valero L."/>
        </authorList>
    </citation>
    <scope>NUCLEOTIDE SEQUENCE [LARGE SCALE GENOMIC DNA]</scope>
    <source>
        <strain evidence="13">ATCC700992</strain>
    </source>
</reference>
<dbReference type="Proteomes" id="UP000032430">
    <property type="component" value="Chromosome I"/>
</dbReference>
<dbReference type="Pfam" id="PF01545">
    <property type="entry name" value="Cation_efflux"/>
    <property type="match status" value="1"/>
</dbReference>
<evidence type="ECO:0000256" key="7">
    <source>
        <dbReference type="ARBA" id="ARBA00023065"/>
    </source>
</evidence>
<dbReference type="EMBL" id="LN614827">
    <property type="protein sequence ID" value="CEG55792.1"/>
    <property type="molecule type" value="Genomic_DNA"/>
</dbReference>
<dbReference type="GO" id="GO:0005886">
    <property type="term" value="C:plasma membrane"/>
    <property type="evidence" value="ECO:0007669"/>
    <property type="project" value="TreeGrafter"/>
</dbReference>
<evidence type="ECO:0000313" key="13">
    <source>
        <dbReference type="Proteomes" id="UP000032430"/>
    </source>
</evidence>
<dbReference type="KEGG" id="lfa:LFA_0320"/>
<sequence length="317" mass="34837">MNMHSHHESHEHHGHNHSHNHGVVTYDKAFLISIVANGVFVILQIIFAYVAHSTSLLADAFHNLGDVLGLVLAWIATNLMKRKPTEKTTYGLKKASILAALTNGILLVFTCGIIATEAVYKLFSPAEVQAVSVMIVAGIGIIINSGTALLFLRGSDDLNIRGAYLHLFYDALVSVGVVLSAGLLYWTGWLWIDPVVGLLIALVILRGTWSLFADSFRLIIDGVPNNISWNAVSDFLMARPGVQGVHDLHIWAMSTQENAMSVHLYMPHDELTDQARVALVEQLKGQFSIQHCTIQIEKTETDCNDACHDPNSGRPFL</sequence>
<gene>
    <name evidence="12" type="ORF">LFA_0320</name>
</gene>
<evidence type="ECO:0000259" key="11">
    <source>
        <dbReference type="Pfam" id="PF16916"/>
    </source>
</evidence>
<dbReference type="AlphaFoldDB" id="A0A098FZY1"/>
<keyword evidence="7" id="KW-0406">Ion transport</keyword>